<protein>
    <submittedName>
        <fullName evidence="3">DUF2149 domain-containing protein</fullName>
    </submittedName>
</protein>
<organism evidence="3">
    <name type="scientific">Singulisphaera sp. Ch08</name>
    <dbReference type="NCBI Taxonomy" id="3120278"/>
    <lineage>
        <taxon>Bacteria</taxon>
        <taxon>Pseudomonadati</taxon>
        <taxon>Planctomycetota</taxon>
        <taxon>Planctomycetia</taxon>
        <taxon>Isosphaerales</taxon>
        <taxon>Isosphaeraceae</taxon>
        <taxon>Singulisphaera</taxon>
    </lineage>
</organism>
<evidence type="ECO:0000313" key="3">
    <source>
        <dbReference type="EMBL" id="XBH02603.1"/>
    </source>
</evidence>
<dbReference type="Pfam" id="PF09919">
    <property type="entry name" value="DUF2149"/>
    <property type="match status" value="1"/>
</dbReference>
<feature type="transmembrane region" description="Helical" evidence="2">
    <location>
        <begin position="21"/>
        <end position="40"/>
    </location>
</feature>
<dbReference type="AlphaFoldDB" id="A0AAU7CB04"/>
<feature type="region of interest" description="Disordered" evidence="1">
    <location>
        <begin position="102"/>
        <end position="124"/>
    </location>
</feature>
<accession>A0AAU7CB04</accession>
<reference evidence="3" key="1">
    <citation type="submission" date="2024-05" db="EMBL/GenBank/DDBJ databases">
        <title>Planctomycetes of the genus Singulisphaera possess chitinolytic capabilities.</title>
        <authorList>
            <person name="Ivanova A."/>
        </authorList>
    </citation>
    <scope>NUCLEOTIDE SEQUENCE</scope>
    <source>
        <strain evidence="3">Ch08T</strain>
    </source>
</reference>
<sequence length="124" mass="13608">MRDRRPRRWEAREENDPLAGLVNLFDLWMVFSIALLIVFAGSSRRTASPKGDPSRAGDPRSVNLPQAQSIKQYRVSQEKLEGSGERLGTAYRLASGEIVCVPDSASPGDRPAHFSGNRGKTATP</sequence>
<keyword evidence="2" id="KW-0812">Transmembrane</keyword>
<feature type="compositionally biased region" description="Polar residues" evidence="1">
    <location>
        <begin position="63"/>
        <end position="75"/>
    </location>
</feature>
<evidence type="ECO:0000256" key="1">
    <source>
        <dbReference type="SAM" id="MobiDB-lite"/>
    </source>
</evidence>
<feature type="region of interest" description="Disordered" evidence="1">
    <location>
        <begin position="44"/>
        <end position="83"/>
    </location>
</feature>
<dbReference type="RefSeq" id="WP_406695345.1">
    <property type="nucleotide sequence ID" value="NZ_CP155447.1"/>
</dbReference>
<proteinExistence type="predicted"/>
<gene>
    <name evidence="3" type="ORF">V5E97_30405</name>
</gene>
<dbReference type="EMBL" id="CP155447">
    <property type="protein sequence ID" value="XBH02603.1"/>
    <property type="molecule type" value="Genomic_DNA"/>
</dbReference>
<evidence type="ECO:0000256" key="2">
    <source>
        <dbReference type="SAM" id="Phobius"/>
    </source>
</evidence>
<keyword evidence="2" id="KW-1133">Transmembrane helix</keyword>
<dbReference type="InterPro" id="IPR018676">
    <property type="entry name" value="DUF2149"/>
</dbReference>
<keyword evidence="2" id="KW-0472">Membrane</keyword>
<name>A0AAU7CB04_9BACT</name>